<keyword evidence="2" id="KW-0547">Nucleotide-binding</keyword>
<dbReference type="InterPro" id="IPR014001">
    <property type="entry name" value="Helicase_ATP-bd"/>
</dbReference>
<feature type="domain" description="Helicase ATP-binding" evidence="1">
    <location>
        <begin position="15"/>
        <end position="180"/>
    </location>
</feature>
<protein>
    <submittedName>
        <fullName evidence="2">HepA Superfamily II DNA/RNA helicases, SNF2 family</fullName>
    </submittedName>
</protein>
<dbReference type="EMBL" id="LR796339">
    <property type="protein sequence ID" value="CAB4137619.1"/>
    <property type="molecule type" value="Genomic_DNA"/>
</dbReference>
<dbReference type="InterPro" id="IPR000330">
    <property type="entry name" value="SNF2_N"/>
</dbReference>
<evidence type="ECO:0000259" key="1">
    <source>
        <dbReference type="PROSITE" id="PS51192"/>
    </source>
</evidence>
<keyword evidence="2" id="KW-0347">Helicase</keyword>
<keyword evidence="2" id="KW-0067">ATP-binding</keyword>
<dbReference type="Gene3D" id="3.40.50.300">
    <property type="entry name" value="P-loop containing nucleotide triphosphate hydrolases"/>
    <property type="match status" value="1"/>
</dbReference>
<gene>
    <name evidence="2" type="ORF">UFOVP317_52</name>
</gene>
<proteinExistence type="predicted"/>
<name>A0A6J5M0U4_9CAUD</name>
<dbReference type="Gene3D" id="3.40.50.10810">
    <property type="entry name" value="Tandem AAA-ATPase domain"/>
    <property type="match status" value="1"/>
</dbReference>
<keyword evidence="2" id="KW-0378">Hydrolase</keyword>
<dbReference type="PANTHER" id="PTHR10799">
    <property type="entry name" value="SNF2/RAD54 HELICASE FAMILY"/>
    <property type="match status" value="1"/>
</dbReference>
<accession>A0A6J5M0U4</accession>
<dbReference type="GO" id="GO:0004386">
    <property type="term" value="F:helicase activity"/>
    <property type="evidence" value="ECO:0007669"/>
    <property type="project" value="UniProtKB-KW"/>
</dbReference>
<dbReference type="GO" id="GO:0005524">
    <property type="term" value="F:ATP binding"/>
    <property type="evidence" value="ECO:0007669"/>
    <property type="project" value="InterPro"/>
</dbReference>
<dbReference type="InterPro" id="IPR027417">
    <property type="entry name" value="P-loop_NTPase"/>
</dbReference>
<sequence>MLKRSDLHDYQLRAVDFISDRKRCALWLDMGLGKSVTTLTAISDLIDSFQVNRTLVIAPLRVANTVWKQEAAQWEHLKHLSVKLCTGSEKARLKALQSDASIYVINRENVPWLVQQYGKRWPFDCVVIDEASSFKNASSQRFKALRKTLPETEYMILLTGTPSPNSLLDLWPQMYLIDFGNTLGRTMTAYKQRFFEPDFMGYKFTPRAGAAEKIQELLKPHVLSMSASDYLELPKRIDLIEHVQLPPKVMVDYQNFEKTLLAELPDGEEVEAISAAVLANKLLQFCNGAIYTDDMGNWSELHTAKLDALAEIIEQNDNENILLAYNYKTDLARLQKRFPQAVVLDKNPDTVRAWNHGEIPLLLAHPASAGHGLNLQRGGSLIVWFGLSWSLELYQQFNARLHRQGQIKPVRIVHLIADGCIDERVMQVLGSKDAQQSALLKALKP</sequence>
<organism evidence="2">
    <name type="scientific">uncultured Caudovirales phage</name>
    <dbReference type="NCBI Taxonomy" id="2100421"/>
    <lineage>
        <taxon>Viruses</taxon>
        <taxon>Duplodnaviria</taxon>
        <taxon>Heunggongvirae</taxon>
        <taxon>Uroviricota</taxon>
        <taxon>Caudoviricetes</taxon>
        <taxon>Peduoviridae</taxon>
        <taxon>Maltschvirus</taxon>
        <taxon>Maltschvirus maltsch</taxon>
    </lineage>
</organism>
<evidence type="ECO:0000313" key="2">
    <source>
        <dbReference type="EMBL" id="CAB4137619.1"/>
    </source>
</evidence>
<dbReference type="Pfam" id="PF00176">
    <property type="entry name" value="SNF2-rel_dom"/>
    <property type="match status" value="1"/>
</dbReference>
<reference evidence="2" key="1">
    <citation type="submission" date="2020-04" db="EMBL/GenBank/DDBJ databases">
        <authorList>
            <person name="Chiriac C."/>
            <person name="Salcher M."/>
            <person name="Ghai R."/>
            <person name="Kavagutti S V."/>
        </authorList>
    </citation>
    <scope>NUCLEOTIDE SEQUENCE</scope>
</reference>
<dbReference type="SMART" id="SM00487">
    <property type="entry name" value="DEXDc"/>
    <property type="match status" value="1"/>
</dbReference>
<dbReference type="InterPro" id="IPR038718">
    <property type="entry name" value="SNF2-like_sf"/>
</dbReference>
<dbReference type="PROSITE" id="PS51192">
    <property type="entry name" value="HELICASE_ATP_BIND_1"/>
    <property type="match status" value="1"/>
</dbReference>
<dbReference type="SUPFAM" id="SSF52540">
    <property type="entry name" value="P-loop containing nucleoside triphosphate hydrolases"/>
    <property type="match status" value="2"/>
</dbReference>